<dbReference type="Gene3D" id="3.30.70.360">
    <property type="match status" value="1"/>
</dbReference>
<keyword evidence="1" id="KW-0479">Metal-binding</keyword>
<dbReference type="Gene3D" id="3.40.630.10">
    <property type="entry name" value="Zn peptidases"/>
    <property type="match status" value="1"/>
</dbReference>
<dbReference type="GO" id="GO:0006526">
    <property type="term" value="P:L-arginine biosynthetic process"/>
    <property type="evidence" value="ECO:0007669"/>
    <property type="project" value="TreeGrafter"/>
</dbReference>
<reference evidence="4" key="1">
    <citation type="submission" date="2018-06" db="EMBL/GenBank/DDBJ databases">
        <authorList>
            <person name="Zhirakovskaya E."/>
        </authorList>
    </citation>
    <scope>NUCLEOTIDE SEQUENCE</scope>
</reference>
<dbReference type="AlphaFoldDB" id="A0A3B0S811"/>
<dbReference type="GO" id="GO:0008777">
    <property type="term" value="F:acetylornithine deacetylase activity"/>
    <property type="evidence" value="ECO:0007669"/>
    <property type="project" value="TreeGrafter"/>
</dbReference>
<dbReference type="PANTHER" id="PTHR43808:SF31">
    <property type="entry name" value="N-ACETYL-L-CITRULLINE DEACETYLASE"/>
    <property type="match status" value="1"/>
</dbReference>
<dbReference type="Pfam" id="PF01546">
    <property type="entry name" value="Peptidase_M20"/>
    <property type="match status" value="1"/>
</dbReference>
<gene>
    <name evidence="4" type="ORF">MNBD_ALPHA06-2322</name>
</gene>
<feature type="domain" description="Peptidase M20 dimerisation" evidence="3">
    <location>
        <begin position="164"/>
        <end position="265"/>
    </location>
</feature>
<dbReference type="SUPFAM" id="SSF53187">
    <property type="entry name" value="Zn-dependent exopeptidases"/>
    <property type="match status" value="1"/>
</dbReference>
<evidence type="ECO:0000256" key="2">
    <source>
        <dbReference type="ARBA" id="ARBA00022801"/>
    </source>
</evidence>
<dbReference type="GO" id="GO:0046872">
    <property type="term" value="F:metal ion binding"/>
    <property type="evidence" value="ECO:0007669"/>
    <property type="project" value="UniProtKB-KW"/>
</dbReference>
<sequence length="361" mass="38908">MLQNLEHILELLEKLVACDTRNPPRDVSATHPIVGLLTAGFEEQAIKVTDLGEGCVQILLQRGQPKTLINVHVDTVPCADGWSRSPFELHRAEDRAFGLGACDIKGAAACAILAAQAQDNDFAILFTTDEENGKGLCVENFAASKHGFSRVIVCEPTNAQAIFAHRGLGAFEIEFAGTSMHSSEWDALENSAIHRAAKWVSAACEYADDQRQNGGDLPGICFNSGHITGGIKPNICAPNCQMNFGIRPGPGFCPDKVAAELKALAPENHFIKFKQSYVSPALDLQGEQLQQAQQLAKSLDIPTGAPVNFWTEAALFAAAGLPAFVFGPGDIAQAHAVDEWVSYQQLLEVYCAFTKVFEANE</sequence>
<dbReference type="InterPro" id="IPR011650">
    <property type="entry name" value="Peptidase_M20_dimer"/>
</dbReference>
<dbReference type="PANTHER" id="PTHR43808">
    <property type="entry name" value="ACETYLORNITHINE DEACETYLASE"/>
    <property type="match status" value="1"/>
</dbReference>
<evidence type="ECO:0000313" key="4">
    <source>
        <dbReference type="EMBL" id="VAV96558.1"/>
    </source>
</evidence>
<dbReference type="Pfam" id="PF07687">
    <property type="entry name" value="M20_dimer"/>
    <property type="match status" value="1"/>
</dbReference>
<dbReference type="InterPro" id="IPR050072">
    <property type="entry name" value="Peptidase_M20A"/>
</dbReference>
<organism evidence="4">
    <name type="scientific">hydrothermal vent metagenome</name>
    <dbReference type="NCBI Taxonomy" id="652676"/>
    <lineage>
        <taxon>unclassified sequences</taxon>
        <taxon>metagenomes</taxon>
        <taxon>ecological metagenomes</taxon>
    </lineage>
</organism>
<dbReference type="InterPro" id="IPR036264">
    <property type="entry name" value="Bact_exopeptidase_dim_dom"/>
</dbReference>
<dbReference type="SUPFAM" id="SSF55031">
    <property type="entry name" value="Bacterial exopeptidase dimerisation domain"/>
    <property type="match status" value="1"/>
</dbReference>
<evidence type="ECO:0000259" key="3">
    <source>
        <dbReference type="Pfam" id="PF07687"/>
    </source>
</evidence>
<protein>
    <submittedName>
        <fullName evidence="4">N-acetyl-L-citrulline deacetylase</fullName>
    </submittedName>
</protein>
<name>A0A3B0S811_9ZZZZ</name>
<evidence type="ECO:0000256" key="1">
    <source>
        <dbReference type="ARBA" id="ARBA00022723"/>
    </source>
</evidence>
<dbReference type="InterPro" id="IPR002933">
    <property type="entry name" value="Peptidase_M20"/>
</dbReference>
<accession>A0A3B0S811</accession>
<keyword evidence="2" id="KW-0378">Hydrolase</keyword>
<dbReference type="NCBIfam" id="NF006439">
    <property type="entry name" value="PRK08737.1"/>
    <property type="match status" value="1"/>
</dbReference>
<dbReference type="EMBL" id="UOEE01000225">
    <property type="protein sequence ID" value="VAV96558.1"/>
    <property type="molecule type" value="Genomic_DNA"/>
</dbReference>
<proteinExistence type="predicted"/>